<comment type="caution">
    <text evidence="1">The sequence shown here is derived from an EMBL/GenBank/DDBJ whole genome shotgun (WGS) entry which is preliminary data.</text>
</comment>
<evidence type="ECO:0000313" key="2">
    <source>
        <dbReference type="Proteomes" id="UP000828048"/>
    </source>
</evidence>
<gene>
    <name evidence="1" type="ORF">Vadar_016192</name>
</gene>
<name>A0ACB7XHV9_9ERIC</name>
<keyword evidence="2" id="KW-1185">Reference proteome</keyword>
<organism evidence="1 2">
    <name type="scientific">Vaccinium darrowii</name>
    <dbReference type="NCBI Taxonomy" id="229202"/>
    <lineage>
        <taxon>Eukaryota</taxon>
        <taxon>Viridiplantae</taxon>
        <taxon>Streptophyta</taxon>
        <taxon>Embryophyta</taxon>
        <taxon>Tracheophyta</taxon>
        <taxon>Spermatophyta</taxon>
        <taxon>Magnoliopsida</taxon>
        <taxon>eudicotyledons</taxon>
        <taxon>Gunneridae</taxon>
        <taxon>Pentapetalae</taxon>
        <taxon>asterids</taxon>
        <taxon>Ericales</taxon>
        <taxon>Ericaceae</taxon>
        <taxon>Vaccinioideae</taxon>
        <taxon>Vaccinieae</taxon>
        <taxon>Vaccinium</taxon>
    </lineage>
</organism>
<protein>
    <submittedName>
        <fullName evidence="1">Uncharacterized protein</fullName>
    </submittedName>
</protein>
<accession>A0ACB7XHV9</accession>
<evidence type="ECO:0000313" key="1">
    <source>
        <dbReference type="EMBL" id="KAH7840379.1"/>
    </source>
</evidence>
<dbReference type="EMBL" id="CM037160">
    <property type="protein sequence ID" value="KAH7840379.1"/>
    <property type="molecule type" value="Genomic_DNA"/>
</dbReference>
<proteinExistence type="predicted"/>
<dbReference type="Proteomes" id="UP000828048">
    <property type="component" value="Chromosome 10"/>
</dbReference>
<sequence>MATASSSTSSSRPLKIGIIGFGTFGQFLSKTMIKQGHTITATSRSDHSQLCSHLGISFYREIDGFLEAENDVIMLCTSILSLPEVVKSIPFHRLKRPALFVDVLSVKEYPKQVLLQVLPPELDILCTHPMFGPDSGRDGWKDLIFVYDRVRIRDEIVCSSFLQIFATEGCKMLEMSCEEHDKLAARSQFLTHIICRTLSEMAIESTSIDTKNFQTLVKLTESTTNNSFDLFCGLFIHNRFAKEELKNLEVALEKVKQKLHDRMNEELGPSVSRI</sequence>
<reference evidence="1 2" key="1">
    <citation type="journal article" date="2021" name="Hortic Res">
        <title>High-quality reference genome and annotation aids understanding of berry development for evergreen blueberry (Vaccinium darrowii).</title>
        <authorList>
            <person name="Yu J."/>
            <person name="Hulse-Kemp A.M."/>
            <person name="Babiker E."/>
            <person name="Staton M."/>
        </authorList>
    </citation>
    <scope>NUCLEOTIDE SEQUENCE [LARGE SCALE GENOMIC DNA]</scope>
    <source>
        <strain evidence="2">cv. NJ 8807/NJ 8810</strain>
        <tissue evidence="1">Young leaf</tissue>
    </source>
</reference>